<keyword evidence="9" id="KW-0812">Transmembrane</keyword>
<dbReference type="Proteomes" id="UP000694865">
    <property type="component" value="Unplaced"/>
</dbReference>
<dbReference type="InterPro" id="IPR042097">
    <property type="entry name" value="Aminopeptidase_N-like_N_sf"/>
</dbReference>
<evidence type="ECO:0000256" key="5">
    <source>
        <dbReference type="ARBA" id="ARBA00022801"/>
    </source>
</evidence>
<evidence type="ECO:0000259" key="11">
    <source>
        <dbReference type="Pfam" id="PF11838"/>
    </source>
</evidence>
<evidence type="ECO:0000256" key="8">
    <source>
        <dbReference type="SAM" id="MobiDB-lite"/>
    </source>
</evidence>
<evidence type="ECO:0000313" key="14">
    <source>
        <dbReference type="RefSeq" id="XP_002737062.1"/>
    </source>
</evidence>
<dbReference type="InterPro" id="IPR024571">
    <property type="entry name" value="ERAP1-like_C_dom"/>
</dbReference>
<dbReference type="SUPFAM" id="SSF63737">
    <property type="entry name" value="Leukotriene A4 hydrolase N-terminal domain"/>
    <property type="match status" value="2"/>
</dbReference>
<keyword evidence="7" id="KW-0482">Metalloprotease</keyword>
<feature type="region of interest" description="Disordered" evidence="8">
    <location>
        <begin position="27"/>
        <end position="46"/>
    </location>
</feature>
<evidence type="ECO:0000313" key="13">
    <source>
        <dbReference type="Proteomes" id="UP000694865"/>
    </source>
</evidence>
<dbReference type="PANTHER" id="PTHR11533">
    <property type="entry name" value="PROTEASE M1 ZINC METALLOPROTEASE"/>
    <property type="match status" value="1"/>
</dbReference>
<dbReference type="Pfam" id="PF17900">
    <property type="entry name" value="Peptidase_M1_N"/>
    <property type="match status" value="2"/>
</dbReference>
<dbReference type="Pfam" id="PF11838">
    <property type="entry name" value="ERAP1_C"/>
    <property type="match status" value="1"/>
</dbReference>
<dbReference type="InterPro" id="IPR027268">
    <property type="entry name" value="Peptidase_M4/M1_CTD_sf"/>
</dbReference>
<evidence type="ECO:0000259" key="10">
    <source>
        <dbReference type="Pfam" id="PF01433"/>
    </source>
</evidence>
<feature type="domain" description="Peptidase M1 membrane alanine aminopeptidase" evidence="10">
    <location>
        <begin position="641"/>
        <end position="864"/>
    </location>
</feature>
<organism evidence="13 14">
    <name type="scientific">Saccoglossus kowalevskii</name>
    <name type="common">Acorn worm</name>
    <dbReference type="NCBI Taxonomy" id="10224"/>
    <lineage>
        <taxon>Eukaryota</taxon>
        <taxon>Metazoa</taxon>
        <taxon>Hemichordata</taxon>
        <taxon>Enteropneusta</taxon>
        <taxon>Harrimaniidae</taxon>
        <taxon>Saccoglossus</taxon>
    </lineage>
</organism>
<dbReference type="Gene3D" id="1.10.390.10">
    <property type="entry name" value="Neutral Protease Domain 2"/>
    <property type="match status" value="1"/>
</dbReference>
<dbReference type="CDD" id="cd09601">
    <property type="entry name" value="M1_APN-Q_like"/>
    <property type="match status" value="1"/>
</dbReference>
<keyword evidence="6" id="KW-0862">Zinc</keyword>
<dbReference type="InterPro" id="IPR014782">
    <property type="entry name" value="Peptidase_M1_dom"/>
</dbReference>
<keyword evidence="13" id="KW-1185">Reference proteome</keyword>
<evidence type="ECO:0000259" key="12">
    <source>
        <dbReference type="Pfam" id="PF17900"/>
    </source>
</evidence>
<protein>
    <submittedName>
        <fullName evidence="14">Thyrotropin-releasing hormone-degrading ectoenzyme-like</fullName>
    </submittedName>
</protein>
<feature type="domain" description="ERAP1-like C-terminal" evidence="11">
    <location>
        <begin position="949"/>
        <end position="1250"/>
    </location>
</feature>
<dbReference type="Gene3D" id="2.60.40.1910">
    <property type="match status" value="1"/>
</dbReference>
<evidence type="ECO:0000256" key="9">
    <source>
        <dbReference type="SAM" id="Phobius"/>
    </source>
</evidence>
<keyword evidence="9" id="KW-0472">Membrane</keyword>
<dbReference type="InterPro" id="IPR034016">
    <property type="entry name" value="M1_APN-typ"/>
</dbReference>
<keyword evidence="9" id="KW-1133">Transmembrane helix</keyword>
<dbReference type="SUPFAM" id="SSF55486">
    <property type="entry name" value="Metalloproteases ('zincins'), catalytic domain"/>
    <property type="match status" value="1"/>
</dbReference>
<dbReference type="InterPro" id="IPR050344">
    <property type="entry name" value="Peptidase_M1_aminopeptidases"/>
</dbReference>
<feature type="domain" description="Aminopeptidase N-like N-terminal" evidence="12">
    <location>
        <begin position="143"/>
        <end position="268"/>
    </location>
</feature>
<sequence length="1311" mass="148108">METSESQLALARLSSVISDNGAEVQFGQDGPASSTASTKIAIHSPNDTQPDENVAVKTFCNRRRCSCVLVTLLLFVVLVVMSVALALTSKQSGVPACVSLCNSTANESSAFPMTDVERENSTVSMNMTGYIWEESRLPFSVIPTFYQILLNIDISSRRFAGKVEIEILCQQTTNLLILHAHQINIENTVAMVMDLHTGANLTIIDRFQYALYQYDVIVLQEQLETNSRYLLTISNFSALLSENYENFAGGFGLYLSSYESPTNGTSFWMESGRLDAVRLVLGDNCIHSPPVVVVDGGGGGGGDTMATSPTTTQVQTFPSNNLNYGCNKQVKDLEVRITEFQPHANGLYLSRYKAAFLATSILLLCLAVVLLVVFVMKEPACIDGPIATQPPTKSVAAVLGDPSWHSYRLPTTLKPLFYRLELHPFIEKEYLSGRVEITLTCLRPTNFILLQSDFLEVTSATLESNNPAQHSPSIVDDPVYSEIYSYVLFKLDSDLVEGGQYTIHIEYSGYILSDVGLYRTGYIDDNGENRYLAASFLSPVSARKVFPCFDEPSFKANFSITLIHEAKYIALSNMPEKLSPYGKEKRQDGLIATHFETTPKMSTYLLAFIVCDFAHRATVSNHGRVEFRVWARKGAMDQVAYALDIGPKIFTYLENYASIPYSLPKMDMIALPSLVATGMENWGLNTFRENVLLYKEELSSSRDKQWIALLIGHELSHQWHSNLVTQAWWDELWLKEGFATFMGLKAVDYVHPDYQMIAQQFLCDDLHNVFLLDSLSTSHPVNQHVDTPSEILDNFDMIAYQKGSALVRMMYFFLGEETFTQGLFKYLNDNAYGSATSQDLWVAMDWAAKKNDLPVDVPTVMDRWLLQMGYPLVTITRDYRNKRATISQRHFLIDKGINGTVRESPYDYSWHIPVTYTYGGKERFSDAFQTWLITEKKIVDLSSVDNDEWVVANVNQTYYYRVNYDMDNWNLIIDQLKTNHEDISVSQRAALIDDAFNLAKSGELSQIIGFRLTEYLRNETEYLPWRTAMRVLGHIDQLLGHTVAYGVFQKYMLKQVEWLYEKVGWNDTGLQLERYHRITILGVACRYGHAGCIQKASDLYADWMEGRISIAPNLQKIVICGGIAAGGLEEWDYAWQMYKESNVASEKLMFLEALACSGELWILSRYLERTLDTNEIPLMLALDVYKSVSSNHLGSYLMWDFFREKWSIIVNRYAGGLFQIAPLVESITSSFDTETKLQELQLFIDTHVTKKEDIDSGVFAGGSSFLSAIDKTKANINWLKSNQSPVREWLLEASRDGYKLAKFAGMIADLE</sequence>
<name>A0ABM0GTK1_SACKO</name>
<evidence type="ECO:0000256" key="1">
    <source>
        <dbReference type="ARBA" id="ARBA00001947"/>
    </source>
</evidence>
<dbReference type="PANTHER" id="PTHR11533:SF294">
    <property type="entry name" value="THYROTROPIN-RELEASING HORMONE-DEGRADING ECTOENZYME"/>
    <property type="match status" value="1"/>
</dbReference>
<feature type="transmembrane region" description="Helical" evidence="9">
    <location>
        <begin position="68"/>
        <end position="87"/>
    </location>
</feature>
<accession>A0ABM0GTK1</accession>
<dbReference type="PRINTS" id="PR00756">
    <property type="entry name" value="ALADIPTASE"/>
</dbReference>
<reference evidence="14" key="1">
    <citation type="submission" date="2025-08" db="UniProtKB">
        <authorList>
            <consortium name="RefSeq"/>
        </authorList>
    </citation>
    <scope>IDENTIFICATION</scope>
    <source>
        <tissue evidence="14">Testes</tissue>
    </source>
</reference>
<evidence type="ECO:0000256" key="6">
    <source>
        <dbReference type="ARBA" id="ARBA00022833"/>
    </source>
</evidence>
<keyword evidence="3" id="KW-0645">Protease</keyword>
<evidence type="ECO:0000256" key="3">
    <source>
        <dbReference type="ARBA" id="ARBA00022670"/>
    </source>
</evidence>
<evidence type="ECO:0000256" key="7">
    <source>
        <dbReference type="ARBA" id="ARBA00023049"/>
    </source>
</evidence>
<evidence type="ECO:0000256" key="4">
    <source>
        <dbReference type="ARBA" id="ARBA00022723"/>
    </source>
</evidence>
<feature type="transmembrane region" description="Helical" evidence="9">
    <location>
        <begin position="354"/>
        <end position="376"/>
    </location>
</feature>
<feature type="domain" description="Aminopeptidase N-like N-terminal" evidence="12">
    <location>
        <begin position="414"/>
        <end position="605"/>
    </location>
</feature>
<keyword evidence="4" id="KW-0479">Metal-binding</keyword>
<evidence type="ECO:0000256" key="2">
    <source>
        <dbReference type="ARBA" id="ARBA00010136"/>
    </source>
</evidence>
<dbReference type="InterPro" id="IPR001930">
    <property type="entry name" value="Peptidase_M1"/>
</dbReference>
<dbReference type="InterPro" id="IPR045357">
    <property type="entry name" value="Aminopeptidase_N-like_N"/>
</dbReference>
<dbReference type="GeneID" id="100372228"/>
<proteinExistence type="inferred from homology"/>
<gene>
    <name evidence="14" type="primary">LOC100372228</name>
</gene>
<dbReference type="RefSeq" id="XP_002737062.1">
    <property type="nucleotide sequence ID" value="XM_002737016.1"/>
</dbReference>
<dbReference type="Gene3D" id="2.60.40.1730">
    <property type="entry name" value="tricorn interacting facor f3 domain"/>
    <property type="match status" value="2"/>
</dbReference>
<dbReference type="Gene3D" id="1.25.50.20">
    <property type="match status" value="1"/>
</dbReference>
<comment type="similarity">
    <text evidence="2">Belongs to the peptidase M1 family.</text>
</comment>
<comment type="cofactor">
    <cofactor evidence="1">
        <name>Zn(2+)</name>
        <dbReference type="ChEBI" id="CHEBI:29105"/>
    </cofactor>
</comment>
<keyword evidence="5" id="KW-0378">Hydrolase</keyword>
<dbReference type="Pfam" id="PF01433">
    <property type="entry name" value="Peptidase_M1"/>
    <property type="match status" value="1"/>
</dbReference>